<dbReference type="OrthoDB" id="9801841at2"/>
<keyword evidence="1" id="KW-0808">Transferase</keyword>
<feature type="domain" description="Protein kinase" evidence="5">
    <location>
        <begin position="47"/>
        <end position="313"/>
    </location>
</feature>
<accession>A0A5B8Y0C8</accession>
<evidence type="ECO:0000259" key="5">
    <source>
        <dbReference type="PROSITE" id="PS50011"/>
    </source>
</evidence>
<dbReference type="Proteomes" id="UP000315995">
    <property type="component" value="Chromosome"/>
</dbReference>
<dbReference type="Gene3D" id="3.30.200.20">
    <property type="entry name" value="Phosphorylase Kinase, domain 1"/>
    <property type="match status" value="1"/>
</dbReference>
<dbReference type="PANTHER" id="PTHR43289">
    <property type="entry name" value="MITOGEN-ACTIVATED PROTEIN KINASE KINASE KINASE 20-RELATED"/>
    <property type="match status" value="1"/>
</dbReference>
<dbReference type="InterPro" id="IPR011009">
    <property type="entry name" value="Kinase-like_dom_sf"/>
</dbReference>
<proteinExistence type="predicted"/>
<evidence type="ECO:0000256" key="2">
    <source>
        <dbReference type="ARBA" id="ARBA00022741"/>
    </source>
</evidence>
<dbReference type="SUPFAM" id="SSF56112">
    <property type="entry name" value="Protein kinase-like (PK-like)"/>
    <property type="match status" value="1"/>
</dbReference>
<keyword evidence="2" id="KW-0547">Nucleotide-binding</keyword>
<dbReference type="Pfam" id="PF00069">
    <property type="entry name" value="Pkinase"/>
    <property type="match status" value="1"/>
</dbReference>
<dbReference type="Gene3D" id="1.10.510.10">
    <property type="entry name" value="Transferase(Phosphotransferase) domain 1"/>
    <property type="match status" value="1"/>
</dbReference>
<keyword evidence="6" id="KW-0723">Serine/threonine-protein kinase</keyword>
<dbReference type="InterPro" id="IPR008271">
    <property type="entry name" value="Ser/Thr_kinase_AS"/>
</dbReference>
<dbReference type="SMART" id="SM00220">
    <property type="entry name" value="S_TKc"/>
    <property type="match status" value="1"/>
</dbReference>
<keyword evidence="7" id="KW-1185">Reference proteome</keyword>
<evidence type="ECO:0000256" key="3">
    <source>
        <dbReference type="ARBA" id="ARBA00022777"/>
    </source>
</evidence>
<dbReference type="AlphaFoldDB" id="A0A4Y6PNG1"/>
<keyword evidence="3 6" id="KW-0418">Kinase</keyword>
<gene>
    <name evidence="6" type="ORF">FIV42_03260</name>
</gene>
<dbReference type="PANTHER" id="PTHR43289:SF34">
    <property type="entry name" value="SERINE_THREONINE-PROTEIN KINASE YBDM-RELATED"/>
    <property type="match status" value="1"/>
</dbReference>
<dbReference type="CDD" id="cd14014">
    <property type="entry name" value="STKc_PknB_like"/>
    <property type="match status" value="1"/>
</dbReference>
<evidence type="ECO:0000313" key="7">
    <source>
        <dbReference type="Proteomes" id="UP000315995"/>
    </source>
</evidence>
<evidence type="ECO:0000313" key="6">
    <source>
        <dbReference type="EMBL" id="QDG49790.1"/>
    </source>
</evidence>
<dbReference type="InterPro" id="IPR000719">
    <property type="entry name" value="Prot_kinase_dom"/>
</dbReference>
<dbReference type="PROSITE" id="PS00108">
    <property type="entry name" value="PROTEIN_KINASE_ST"/>
    <property type="match status" value="1"/>
</dbReference>
<dbReference type="EMBL" id="CP041186">
    <property type="protein sequence ID" value="QDG49790.1"/>
    <property type="molecule type" value="Genomic_DNA"/>
</dbReference>
<protein>
    <submittedName>
        <fullName evidence="6">Serine/threonine protein kinase</fullName>
    </submittedName>
</protein>
<organism evidence="6 7">
    <name type="scientific">Persicimonas caeni</name>
    <dbReference type="NCBI Taxonomy" id="2292766"/>
    <lineage>
        <taxon>Bacteria</taxon>
        <taxon>Deltaproteobacteria</taxon>
        <taxon>Bradymonadales</taxon>
        <taxon>Bradymonadaceae</taxon>
        <taxon>Persicimonas</taxon>
    </lineage>
</organism>
<dbReference type="PROSITE" id="PS50011">
    <property type="entry name" value="PROTEIN_KINASE_DOM"/>
    <property type="match status" value="1"/>
</dbReference>
<reference evidence="6 7" key="1">
    <citation type="submission" date="2019-06" db="EMBL/GenBank/DDBJ databases">
        <title>Persicimonas caeni gen. nov., sp. nov., a predatory bacterium isolated from solar saltern.</title>
        <authorList>
            <person name="Wang S."/>
        </authorList>
    </citation>
    <scope>NUCLEOTIDE SEQUENCE [LARGE SCALE GENOMIC DNA]</scope>
    <source>
        <strain evidence="6 7">YN101</strain>
    </source>
</reference>
<accession>A0A4Y6PNG1</accession>
<evidence type="ECO:0000256" key="1">
    <source>
        <dbReference type="ARBA" id="ARBA00022679"/>
    </source>
</evidence>
<dbReference type="GO" id="GO:0005524">
    <property type="term" value="F:ATP binding"/>
    <property type="evidence" value="ECO:0007669"/>
    <property type="project" value="UniProtKB-KW"/>
</dbReference>
<dbReference type="GO" id="GO:0004674">
    <property type="term" value="F:protein serine/threonine kinase activity"/>
    <property type="evidence" value="ECO:0007669"/>
    <property type="project" value="UniProtKB-KW"/>
</dbReference>
<sequence length="398" mass="45092">MTSHVARMRLHWSKPWRVLMTAIHRKPRLEPGEPEPTLRYGDTFGNYVINGFAGKGATSYVYEARPRDTFSKVAVKVLHPHLLADPSKRRKFYREARIMMRMRHQNVVRFHEILEIDGHLAYVMEYIEGVTLEEWMKSQAEHADQMELACLFTDILRGLTHAHRHGVVHRDMKPANVLITPHSGRYVAKIIDFGLARFADQPLSQEERAKIAGTAAYISPEEVTDPDSVGLSSDIYSLGVMLYEAACGKRPFDGATPRELLEAHAHAEPVRPREVNPAISPEFEEVIMRTLSKRPETRFDSAPEMIQALEMAIQKAMRAEMEKVALENAATTEWSRAMMDPTKHGNSPAGRNNAMMLYLMMCMRALFTVIASTGATHDESDAHYLSRAHDADLNLPMC</sequence>
<name>A0A4Y6PNG1_PERCE</name>
<keyword evidence="4" id="KW-0067">ATP-binding</keyword>
<evidence type="ECO:0000256" key="4">
    <source>
        <dbReference type="ARBA" id="ARBA00022840"/>
    </source>
</evidence>